<feature type="transmembrane region" description="Helical" evidence="1">
    <location>
        <begin position="60"/>
        <end position="83"/>
    </location>
</feature>
<protein>
    <submittedName>
        <fullName evidence="2">Uncharacterized protein</fullName>
    </submittedName>
</protein>
<dbReference type="AlphaFoldDB" id="A0A2M6WFA8"/>
<keyword evidence="1" id="KW-1133">Transmembrane helix</keyword>
<proteinExistence type="predicted"/>
<organism evidence="2 3">
    <name type="scientific">Candidatus Kaiserbacteria bacterium CG10_big_fil_rev_8_21_14_0_10_49_17</name>
    <dbReference type="NCBI Taxonomy" id="1974609"/>
    <lineage>
        <taxon>Bacteria</taxon>
        <taxon>Candidatus Kaiseribacteriota</taxon>
    </lineage>
</organism>
<dbReference type="Pfam" id="PF18895">
    <property type="entry name" value="T4SS_pilin"/>
    <property type="match status" value="1"/>
</dbReference>
<name>A0A2M6WFA8_9BACT</name>
<evidence type="ECO:0000313" key="3">
    <source>
        <dbReference type="Proteomes" id="UP000228809"/>
    </source>
</evidence>
<dbReference type="Proteomes" id="UP000228809">
    <property type="component" value="Unassembled WGS sequence"/>
</dbReference>
<comment type="caution">
    <text evidence="2">The sequence shown here is derived from an EMBL/GenBank/DDBJ whole genome shotgun (WGS) entry which is preliminary data.</text>
</comment>
<sequence>MRATLRAYIPQLIIFAAIIISGSILFLPNFVGAQTISGGIVPCQGPECQLCYVNQLLQNILNFLVLVAAIVGALMLAIAGVLWMANTGNEKRLKLAKRIFSSVVIGLIIILGAWLIIDTILKVMTNNTQNLLLPWNGIACQQKAERPGSTIPEGVSVTSTAYQSCSPRGCYATLAQCEAASGAGNCQIRSVITTSSGTGYCYTGPDGVRQCHATQQACESSQALSGGSLCSKQVTTATTVKAGTDTRDAATKAQQEAQARAELAKYGIVVNKGACPPGVSYKATPGGCTDVSRLTSSSKNFLIGLAQSCNCKVWVTGGSEAGHKTHDDGNRLDLSFNTADGTNKLATWTKNNLTYIRPHSIGTLWKDPSGRCWLREKDHWHVNTTGACD</sequence>
<keyword evidence="1" id="KW-0472">Membrane</keyword>
<keyword evidence="1" id="KW-0812">Transmembrane</keyword>
<accession>A0A2M6WFA8</accession>
<gene>
    <name evidence="2" type="ORF">COU17_00640</name>
</gene>
<dbReference type="InterPro" id="IPR043993">
    <property type="entry name" value="T4SS_pilin"/>
</dbReference>
<reference evidence="3" key="1">
    <citation type="submission" date="2017-09" db="EMBL/GenBank/DDBJ databases">
        <title>Depth-based differentiation of microbial function through sediment-hosted aquifers and enrichment of novel symbionts in the deep terrestrial subsurface.</title>
        <authorList>
            <person name="Probst A.J."/>
            <person name="Ladd B."/>
            <person name="Jarett J.K."/>
            <person name="Geller-Mcgrath D.E."/>
            <person name="Sieber C.M.K."/>
            <person name="Emerson J.B."/>
            <person name="Anantharaman K."/>
            <person name="Thomas B.C."/>
            <person name="Malmstrom R."/>
            <person name="Stieglmeier M."/>
            <person name="Klingl A."/>
            <person name="Woyke T."/>
            <person name="Ryan C.M."/>
            <person name="Banfield J.F."/>
        </authorList>
    </citation>
    <scope>NUCLEOTIDE SEQUENCE [LARGE SCALE GENOMIC DNA]</scope>
</reference>
<feature type="transmembrane region" description="Helical" evidence="1">
    <location>
        <begin position="12"/>
        <end position="31"/>
    </location>
</feature>
<evidence type="ECO:0000313" key="2">
    <source>
        <dbReference type="EMBL" id="PIT91480.1"/>
    </source>
</evidence>
<evidence type="ECO:0000256" key="1">
    <source>
        <dbReference type="SAM" id="Phobius"/>
    </source>
</evidence>
<feature type="transmembrane region" description="Helical" evidence="1">
    <location>
        <begin position="95"/>
        <end position="117"/>
    </location>
</feature>
<dbReference type="EMBL" id="PFBJ01000003">
    <property type="protein sequence ID" value="PIT91480.1"/>
    <property type="molecule type" value="Genomic_DNA"/>
</dbReference>